<dbReference type="PANTHER" id="PTHR47691">
    <property type="entry name" value="REGULATOR-RELATED"/>
    <property type="match status" value="1"/>
</dbReference>
<reference evidence="2 3" key="1">
    <citation type="journal article" date="2016" name="Front. Microbiol.">
        <title>Fuerstia marisgermanicae gen. nov., sp. nov., an Unusual Member of the Phylum Planctomycetes from the German Wadden Sea.</title>
        <authorList>
            <person name="Kohn T."/>
            <person name="Heuer A."/>
            <person name="Jogler M."/>
            <person name="Vollmers J."/>
            <person name="Boedeker C."/>
            <person name="Bunk B."/>
            <person name="Rast P."/>
            <person name="Borchert D."/>
            <person name="Glockner I."/>
            <person name="Freese H.M."/>
            <person name="Klenk H.P."/>
            <person name="Overmann J."/>
            <person name="Kaster A.K."/>
            <person name="Rohde M."/>
            <person name="Wiegand S."/>
            <person name="Jogler C."/>
        </authorList>
    </citation>
    <scope>NUCLEOTIDE SEQUENCE [LARGE SCALE GENOMIC DNA]</scope>
    <source>
        <strain evidence="2 3">NH11</strain>
    </source>
</reference>
<accession>A0A1P8WH75</accession>
<evidence type="ECO:0000313" key="3">
    <source>
        <dbReference type="Proteomes" id="UP000187735"/>
    </source>
</evidence>
<dbReference type="PANTHER" id="PTHR47691:SF3">
    <property type="entry name" value="HTH-TYPE TRANSCRIPTIONAL REGULATOR RV0890C-RELATED"/>
    <property type="match status" value="1"/>
</dbReference>
<evidence type="ECO:0000259" key="1">
    <source>
        <dbReference type="Pfam" id="PF12770"/>
    </source>
</evidence>
<dbReference type="EMBL" id="CP017641">
    <property type="protein sequence ID" value="APZ93431.1"/>
    <property type="molecule type" value="Genomic_DNA"/>
</dbReference>
<dbReference type="Proteomes" id="UP000187735">
    <property type="component" value="Chromosome"/>
</dbReference>
<dbReference type="InterPro" id="IPR024983">
    <property type="entry name" value="CHAT_dom"/>
</dbReference>
<proteinExistence type="predicted"/>
<dbReference type="InterPro" id="IPR011990">
    <property type="entry name" value="TPR-like_helical_dom_sf"/>
</dbReference>
<dbReference type="Gene3D" id="1.25.40.10">
    <property type="entry name" value="Tetratricopeptide repeat domain"/>
    <property type="match status" value="2"/>
</dbReference>
<dbReference type="Pfam" id="PF12770">
    <property type="entry name" value="CHAT"/>
    <property type="match status" value="1"/>
</dbReference>
<dbReference type="SMART" id="SM00028">
    <property type="entry name" value="TPR"/>
    <property type="match status" value="8"/>
</dbReference>
<organism evidence="2 3">
    <name type="scientific">Fuerstiella marisgermanici</name>
    <dbReference type="NCBI Taxonomy" id="1891926"/>
    <lineage>
        <taxon>Bacteria</taxon>
        <taxon>Pseudomonadati</taxon>
        <taxon>Planctomycetota</taxon>
        <taxon>Planctomycetia</taxon>
        <taxon>Planctomycetales</taxon>
        <taxon>Planctomycetaceae</taxon>
        <taxon>Fuerstiella</taxon>
    </lineage>
</organism>
<dbReference type="Pfam" id="PF13424">
    <property type="entry name" value="TPR_12"/>
    <property type="match status" value="2"/>
</dbReference>
<dbReference type="SUPFAM" id="SSF48452">
    <property type="entry name" value="TPR-like"/>
    <property type="match status" value="2"/>
</dbReference>
<dbReference type="STRING" id="1891926.Fuma_03048"/>
<protein>
    <submittedName>
        <fullName evidence="2">Photosystem I assembly protein Ycf3</fullName>
    </submittedName>
</protein>
<sequence>MISRHPPPAGELPVATSDLVFNFSSPEQVTVSYDGTGSGRFEFVNPVTEKDRQDIRWYVETYGAHSLAEPDDNEARRIEARLPEIGRELFKAVFNVNANEFPEGSPALKRYNAFQQGESGDRVITIESEDASILSIPWELIHDSKQFLFTKKPHISIRRKISGATEGETPFKVEPKQQLHLLFVVSRPTDAGFIDPRADPKAVLDAVEEFAPGRVTFEFLRPATLNTLIARLDDDTKPVIDILHFDGHGVFKQVSEEDVEKQPGMFGRSVQSAILRERATRDDGQPGKPVGIGFLVFEKDDGKKQLISADDLGEKLHKSRVALVVLSACQTASLDEEGDPMASVAGRLTSTGTPAILAMTHSVLVTTTKTLFGKFYESLARERSIGRSLDDARVFLADNPEKFEVRRGDKREMLTLNDWFVPTLFRSGPSSAMLTESDGPPTERPVARHNLRKSGQTGFFGRRRELWDIECWFADKARRISITGFGGQGKTELALEAGRWLLRTGMFHQAVFIDFASVQSADPVSVAVSTISATVEETLIDADAVTQTLQDTPTLVILDNLETLAEEPLQDLLTAASAWSQAGQSRVLLTSRRPETGHPDFAVQGTHDHQRIVLKGLGAANAPDDALDWFAELDRLPSTQQRQVPPPKRDDLIRLFDRVRFHPLSICVLVQQLKSRTAGQLETRLEQLLSEDSTSLVAEEGTPDSLVASLQLSLERLSDEERHAVRRLGVFQGGAMEDDLLAITELGESNRQREQLQSLLSALEGGDPSVLLKMMGKDLPDDAEVPPELLQQLTNDPEWQQHIQQLRDQLAALPESAADNIWPGLRQNLEAAALIEAESILGVGPPFLRFHPTLAPMLWGSLSAEERESLAVAHRQRYYALANYLYKQDSKNPHQARAIVRRELPNLLHAVHGALDASDADAVDFVDSVNGFLNNFGMTREAALLTQRAEQAGGERGSESWFLAQSNRGEQLLSSGQVGDAAQIFTDILESLGENPSYNRATTLARLGGCYKHGGRPDLAEATHRKGIAVTEQLEETDQVKRHRGVLHTELADVLADQGKYGEAREHYELGLKPAKELNDLRQQTVTLGQLGMLAMLEGDLADAVKRYREALELFQRLGEPAMEAVAQHQLGMAFQESKQWEQAEHHYRESARLKEAQGMFGGQNGVETTWNQLAVVAESSGKPEAAEIWYRKAIDGGRKTGDTASVAKMLNNLAVLLQSQPGRLDEARELAEEALAIKQTLDPGAAAIWKIYEILAQIADQQNRPDEAVEYRRQAREAKRNFAGNAHEMKRHLPVIVGVLRAIEQPETGDDFRAAIAKMEEHGWGNLVGAINEILAGERNAGALCAALDFEDSMIIETILAAIDDPTTLSDLLPKDNETNDGGESE</sequence>
<dbReference type="SUPFAM" id="SSF52540">
    <property type="entry name" value="P-loop containing nucleoside triphosphate hydrolases"/>
    <property type="match status" value="1"/>
</dbReference>
<name>A0A1P8WH75_9PLAN</name>
<dbReference type="InterPro" id="IPR019734">
    <property type="entry name" value="TPR_rpt"/>
</dbReference>
<feature type="domain" description="CHAT" evidence="1">
    <location>
        <begin position="121"/>
        <end position="401"/>
    </location>
</feature>
<gene>
    <name evidence="2" type="ORF">Fuma_03048</name>
</gene>
<dbReference type="Gene3D" id="3.40.50.300">
    <property type="entry name" value="P-loop containing nucleotide triphosphate hydrolases"/>
    <property type="match status" value="1"/>
</dbReference>
<dbReference type="InterPro" id="IPR027417">
    <property type="entry name" value="P-loop_NTPase"/>
</dbReference>
<dbReference type="KEGG" id="fmr:Fuma_03048"/>
<evidence type="ECO:0000313" key="2">
    <source>
        <dbReference type="EMBL" id="APZ93431.1"/>
    </source>
</evidence>
<keyword evidence="3" id="KW-1185">Reference proteome</keyword>